<evidence type="ECO:0000313" key="5">
    <source>
        <dbReference type="EMBL" id="GID74771.1"/>
    </source>
</evidence>
<name>A0ABQ3Y443_9ACTN</name>
<feature type="transmembrane region" description="Helical" evidence="4">
    <location>
        <begin position="79"/>
        <end position="101"/>
    </location>
</feature>
<keyword evidence="3" id="KW-0443">Lipid metabolism</keyword>
<evidence type="ECO:0000256" key="2">
    <source>
        <dbReference type="ARBA" id="ARBA00022963"/>
    </source>
</evidence>
<dbReference type="GO" id="GO:0016787">
    <property type="term" value="F:hydrolase activity"/>
    <property type="evidence" value="ECO:0007669"/>
    <property type="project" value="UniProtKB-KW"/>
</dbReference>
<protein>
    <submittedName>
        <fullName evidence="5">Carboxylic ester hydrolase</fullName>
    </submittedName>
</protein>
<dbReference type="InterPro" id="IPR029058">
    <property type="entry name" value="AB_hydrolase_fold"/>
</dbReference>
<dbReference type="SUPFAM" id="SSF53474">
    <property type="entry name" value="alpha/beta-Hydrolases"/>
    <property type="match status" value="1"/>
</dbReference>
<evidence type="ECO:0000256" key="3">
    <source>
        <dbReference type="ARBA" id="ARBA00023098"/>
    </source>
</evidence>
<reference evidence="5 6" key="1">
    <citation type="submission" date="2021-01" db="EMBL/GenBank/DDBJ databases">
        <title>Whole genome shotgun sequence of Actinoplanes deccanensis NBRC 13994.</title>
        <authorList>
            <person name="Komaki H."/>
            <person name="Tamura T."/>
        </authorList>
    </citation>
    <scope>NUCLEOTIDE SEQUENCE [LARGE SCALE GENOMIC DNA]</scope>
    <source>
        <strain evidence="5 6">NBRC 13994</strain>
    </source>
</reference>
<feature type="transmembrane region" description="Helical" evidence="4">
    <location>
        <begin position="6"/>
        <end position="25"/>
    </location>
</feature>
<keyword evidence="6" id="KW-1185">Reference proteome</keyword>
<keyword evidence="2" id="KW-0442">Lipid degradation</keyword>
<accession>A0ABQ3Y443</accession>
<dbReference type="PANTHER" id="PTHR10272">
    <property type="entry name" value="PLATELET-ACTIVATING FACTOR ACETYLHYDROLASE"/>
    <property type="match status" value="1"/>
</dbReference>
<gene>
    <name evidence="5" type="ORF">Ade02nite_34120</name>
</gene>
<evidence type="ECO:0000313" key="6">
    <source>
        <dbReference type="Proteomes" id="UP000609879"/>
    </source>
</evidence>
<feature type="transmembrane region" description="Helical" evidence="4">
    <location>
        <begin position="55"/>
        <end position="72"/>
    </location>
</feature>
<organism evidence="5 6">
    <name type="scientific">Paractinoplanes deccanensis</name>
    <dbReference type="NCBI Taxonomy" id="113561"/>
    <lineage>
        <taxon>Bacteria</taxon>
        <taxon>Bacillati</taxon>
        <taxon>Actinomycetota</taxon>
        <taxon>Actinomycetes</taxon>
        <taxon>Micromonosporales</taxon>
        <taxon>Micromonosporaceae</taxon>
        <taxon>Paractinoplanes</taxon>
    </lineage>
</organism>
<comment type="caution">
    <text evidence="5">The sequence shown here is derived from an EMBL/GenBank/DDBJ whole genome shotgun (WGS) entry which is preliminary data.</text>
</comment>
<dbReference type="Proteomes" id="UP000609879">
    <property type="component" value="Unassembled WGS sequence"/>
</dbReference>
<dbReference type="PANTHER" id="PTHR10272:SF0">
    <property type="entry name" value="PLATELET-ACTIVATING FACTOR ACETYLHYDROLASE"/>
    <property type="match status" value="1"/>
</dbReference>
<dbReference type="Gene3D" id="3.40.50.1820">
    <property type="entry name" value="alpha/beta hydrolase"/>
    <property type="match status" value="1"/>
</dbReference>
<evidence type="ECO:0000256" key="4">
    <source>
        <dbReference type="SAM" id="Phobius"/>
    </source>
</evidence>
<keyword evidence="4" id="KW-1133">Transmembrane helix</keyword>
<keyword evidence="4" id="KW-0812">Transmembrane</keyword>
<sequence>MLCPMIIAELAVVLSSAVLVAAWWLPAAARRRTAVGAAAVTIAGALWTLPDPRWQILLLLGADLLAGALWLLGRARWRLALPATVLSAVLVLAGAGAAWALPVPSFPPLSGPSAVGTTVLQWTDAARDRRTVVVQLWYPAQHVSADAPRAQYLGRTRREADTVADAVAGYLGAPGFLLDGPARAHTHAVPDAPPADGRFPVVLFSPGLGGVRTQNTAWAEDLASRGYVVAGVDHPYDSAVVVLADGSVVRTRVASSGNRAEDDRRRITWTTTRAADLSFVLTQLSALGAGPLAGRLDTTHAAATGHSVGGAAAMRAAERDQRFTAAVNLDGGLDADQAPPRQPVLALTHEVRDQADTDYVERLTKALDGGRATSYRLSVPGSAHLTFTDAPLYLPPVPSLVGSLGRTESVRMTAETTAAFLDATLRGKAVDLPATLGRYGEVSVRR</sequence>
<feature type="transmembrane region" description="Helical" evidence="4">
    <location>
        <begin position="32"/>
        <end position="49"/>
    </location>
</feature>
<keyword evidence="1 5" id="KW-0378">Hydrolase</keyword>
<keyword evidence="4" id="KW-0472">Membrane</keyword>
<dbReference type="EMBL" id="BOMI01000065">
    <property type="protein sequence ID" value="GID74771.1"/>
    <property type="molecule type" value="Genomic_DNA"/>
</dbReference>
<evidence type="ECO:0000256" key="1">
    <source>
        <dbReference type="ARBA" id="ARBA00022801"/>
    </source>
</evidence>
<proteinExistence type="predicted"/>
<dbReference type="Pfam" id="PF03403">
    <property type="entry name" value="PAF-AH_p_II"/>
    <property type="match status" value="2"/>
</dbReference>